<feature type="domain" description="GGDEF" evidence="2">
    <location>
        <begin position="151"/>
        <end position="306"/>
    </location>
</feature>
<dbReference type="EC" id="2.7.7.65" evidence="1"/>
<evidence type="ECO:0000313" key="4">
    <source>
        <dbReference type="Proteomes" id="UP000076964"/>
    </source>
</evidence>
<dbReference type="RefSeq" id="WP_068542034.1">
    <property type="nucleotide sequence ID" value="NZ_LSFI01000025.1"/>
</dbReference>
<dbReference type="EMBL" id="LSFI01000025">
    <property type="protein sequence ID" value="OAG27606.1"/>
    <property type="molecule type" value="Genomic_DNA"/>
</dbReference>
<dbReference type="InterPro" id="IPR050469">
    <property type="entry name" value="Diguanylate_Cyclase"/>
</dbReference>
<dbReference type="NCBIfam" id="TIGR00254">
    <property type="entry name" value="GGDEF"/>
    <property type="match status" value="1"/>
</dbReference>
<dbReference type="GO" id="GO:0005886">
    <property type="term" value="C:plasma membrane"/>
    <property type="evidence" value="ECO:0007669"/>
    <property type="project" value="TreeGrafter"/>
</dbReference>
<dbReference type="PROSITE" id="PS50887">
    <property type="entry name" value="GGDEF"/>
    <property type="match status" value="1"/>
</dbReference>
<proteinExistence type="predicted"/>
<accession>A0A177E7B8</accession>
<dbReference type="GO" id="GO:0043709">
    <property type="term" value="P:cell adhesion involved in single-species biofilm formation"/>
    <property type="evidence" value="ECO:0007669"/>
    <property type="project" value="TreeGrafter"/>
</dbReference>
<dbReference type="Proteomes" id="UP000076964">
    <property type="component" value="Unassembled WGS sequence"/>
</dbReference>
<protein>
    <recommendedName>
        <fullName evidence="1">diguanylate cyclase</fullName>
        <ecNumber evidence="1">2.7.7.65</ecNumber>
    </recommendedName>
</protein>
<dbReference type="Pfam" id="PF00990">
    <property type="entry name" value="GGDEF"/>
    <property type="match status" value="1"/>
</dbReference>
<evidence type="ECO:0000256" key="1">
    <source>
        <dbReference type="ARBA" id="ARBA00012528"/>
    </source>
</evidence>
<dbReference type="InterPro" id="IPR000160">
    <property type="entry name" value="GGDEF_dom"/>
</dbReference>
<evidence type="ECO:0000259" key="2">
    <source>
        <dbReference type="PROSITE" id="PS50887"/>
    </source>
</evidence>
<gene>
    <name evidence="3" type="ORF">TH606_06095</name>
</gene>
<dbReference type="InterPro" id="IPR043128">
    <property type="entry name" value="Rev_trsase/Diguanyl_cyclase"/>
</dbReference>
<dbReference type="GO" id="GO:1902201">
    <property type="term" value="P:negative regulation of bacterial-type flagellum-dependent cell motility"/>
    <property type="evidence" value="ECO:0007669"/>
    <property type="project" value="TreeGrafter"/>
</dbReference>
<name>A0A177E7B8_9BACT</name>
<dbReference type="SMART" id="SM00267">
    <property type="entry name" value="GGDEF"/>
    <property type="match status" value="1"/>
</dbReference>
<dbReference type="STRING" id="1795632.TH606_06095"/>
<keyword evidence="4" id="KW-1185">Reference proteome</keyword>
<comment type="caution">
    <text evidence="3">The sequence shown here is derived from an EMBL/GenBank/DDBJ whole genome shotgun (WGS) entry which is preliminary data.</text>
</comment>
<sequence>MKWRNKLFILARSEWVKELTSFLKDEFFIEFSDIPEKAVEKVLNNPPELLLIEEALSPEMAKNLVLAFKKDLHLTFLPILLIVSQQELNKDWEKLPVDDFVLEKANPEEIKSRLKLALVRVKCSADANPLTGLPGNTSILRTIQEKIDRKEKVAVAYVDIDQFKPFNDRYGFARGDEILRALARILSNVLGLKCREEGFVGHIGGDDFVFICPEDLVEEVCQEIIEEYERILPNFIDPEDLERGYFIARTRQGKIEKIPFPSLSIAVVPLRGGRFKHYGEVSAVASELKKIVKAKKGSNYLIDRRKN</sequence>
<dbReference type="PANTHER" id="PTHR45138">
    <property type="entry name" value="REGULATORY COMPONENTS OF SENSORY TRANSDUCTION SYSTEM"/>
    <property type="match status" value="1"/>
</dbReference>
<reference evidence="3 4" key="1">
    <citation type="submission" date="2016-02" db="EMBL/GenBank/DDBJ databases">
        <title>Draft genome sequence of Thermodesulfatator sp. S606.</title>
        <authorList>
            <person name="Lai Q."/>
            <person name="Cao J."/>
            <person name="Dupont S."/>
            <person name="Shao Z."/>
            <person name="Jebbar M."/>
            <person name="Alain K."/>
        </authorList>
    </citation>
    <scope>NUCLEOTIDE SEQUENCE [LARGE SCALE GENOMIC DNA]</scope>
    <source>
        <strain evidence="3 4">S606</strain>
    </source>
</reference>
<dbReference type="Gene3D" id="3.40.50.2300">
    <property type="match status" value="1"/>
</dbReference>
<dbReference type="InterPro" id="IPR029787">
    <property type="entry name" value="Nucleotide_cyclase"/>
</dbReference>
<dbReference type="Gene3D" id="3.30.70.270">
    <property type="match status" value="1"/>
</dbReference>
<organism evidence="3 4">
    <name type="scientific">Thermodesulfatator autotrophicus</name>
    <dbReference type="NCBI Taxonomy" id="1795632"/>
    <lineage>
        <taxon>Bacteria</taxon>
        <taxon>Pseudomonadati</taxon>
        <taxon>Thermodesulfobacteriota</taxon>
        <taxon>Thermodesulfobacteria</taxon>
        <taxon>Thermodesulfobacteriales</taxon>
        <taxon>Thermodesulfatatoraceae</taxon>
        <taxon>Thermodesulfatator</taxon>
    </lineage>
</organism>
<dbReference type="OrthoDB" id="9813903at2"/>
<dbReference type="PANTHER" id="PTHR45138:SF25">
    <property type="entry name" value="GGDEF DOMAIN PROTEIN"/>
    <property type="match status" value="1"/>
</dbReference>
<evidence type="ECO:0000313" key="3">
    <source>
        <dbReference type="EMBL" id="OAG27606.1"/>
    </source>
</evidence>
<dbReference type="GO" id="GO:0052621">
    <property type="term" value="F:diguanylate cyclase activity"/>
    <property type="evidence" value="ECO:0007669"/>
    <property type="project" value="UniProtKB-EC"/>
</dbReference>
<dbReference type="CDD" id="cd01949">
    <property type="entry name" value="GGDEF"/>
    <property type="match status" value="1"/>
</dbReference>
<dbReference type="AlphaFoldDB" id="A0A177E7B8"/>
<dbReference type="SUPFAM" id="SSF55073">
    <property type="entry name" value="Nucleotide cyclase"/>
    <property type="match status" value="1"/>
</dbReference>